<evidence type="ECO:0000256" key="5">
    <source>
        <dbReference type="SAM" id="MobiDB-lite"/>
    </source>
</evidence>
<dbReference type="PANTHER" id="PTHR13484:SF0">
    <property type="entry name" value="PRE-MRNA 3'-END-PROCESSING FACTOR FIP1"/>
    <property type="match status" value="1"/>
</dbReference>
<dbReference type="Proteomes" id="UP001168821">
    <property type="component" value="Unassembled WGS sequence"/>
</dbReference>
<feature type="compositionally biased region" description="Acidic residues" evidence="5">
    <location>
        <begin position="86"/>
        <end position="98"/>
    </location>
</feature>
<dbReference type="InterPro" id="IPR007854">
    <property type="entry name" value="Fip1_dom"/>
</dbReference>
<dbReference type="GO" id="GO:0006397">
    <property type="term" value="P:mRNA processing"/>
    <property type="evidence" value="ECO:0007669"/>
    <property type="project" value="UniProtKB-KW"/>
</dbReference>
<dbReference type="AlphaFoldDB" id="A0AA38IH99"/>
<comment type="caution">
    <text evidence="7">The sequence shown here is derived from an EMBL/GenBank/DDBJ whole genome shotgun (WGS) entry which is preliminary data.</text>
</comment>
<feature type="compositionally biased region" description="Pro residues" evidence="5">
    <location>
        <begin position="26"/>
        <end position="37"/>
    </location>
</feature>
<evidence type="ECO:0000259" key="6">
    <source>
        <dbReference type="Pfam" id="PF05182"/>
    </source>
</evidence>
<keyword evidence="3" id="KW-0507">mRNA processing</keyword>
<evidence type="ECO:0000256" key="1">
    <source>
        <dbReference type="ARBA" id="ARBA00004123"/>
    </source>
</evidence>
<sequence length="449" mass="50292">MADDAESDDQWLYGDQQENAHDEAPPEAPPADDPAPEPTENSTEPAPKVVDDDKPPGVDDEPPEKEAAPPDEKEDEEDGEVRQNGEEEDLDDDSDDDVNVVIGDIKTTPSYTSLNIKRGNLLTTTAPVDKSKQAQQPGKFSVDEFDQAGMINGVPATEYNLDSLEDKPWRKPGADITDYFNYGFNEDTWRAYCERQKRMRMTESGVGLAAQMTSIARGTVPIMNDNSKYSGNFLGIRKAGPPPGRRMTGSIDVIGGTAQRATPTPVGKAEPPKMNVIQVMTADRREYSRKPTGFPDMSVPPPSTFEEFQPEYGFNPEPEPFYGGYEPTQDSQWGPEGEPPNWAPSEIKSLTPGPNPLGPPPNMHMGPPVNMPMPVPSPRKDSPGRRDSKERERARDVSRGRSERPRDRERERSHRRERSRSRSRRHKSRSRSPSHRHRKKKSRRHDESD</sequence>
<dbReference type="Pfam" id="PF05182">
    <property type="entry name" value="Fip1"/>
    <property type="match status" value="1"/>
</dbReference>
<feature type="compositionally biased region" description="Basic residues" evidence="5">
    <location>
        <begin position="415"/>
        <end position="443"/>
    </location>
</feature>
<feature type="region of interest" description="Disordered" evidence="5">
    <location>
        <begin position="289"/>
        <end position="449"/>
    </location>
</feature>
<evidence type="ECO:0000313" key="7">
    <source>
        <dbReference type="EMBL" id="KAJ3654221.1"/>
    </source>
</evidence>
<comment type="similarity">
    <text evidence="2">Belongs to the FIP1 family.</text>
</comment>
<keyword evidence="4" id="KW-0539">Nucleus</keyword>
<feature type="region of interest" description="Disordered" evidence="5">
    <location>
        <begin position="1"/>
        <end position="98"/>
    </location>
</feature>
<evidence type="ECO:0000256" key="4">
    <source>
        <dbReference type="ARBA" id="ARBA00023242"/>
    </source>
</evidence>
<dbReference type="PANTHER" id="PTHR13484">
    <property type="entry name" value="FIP1-LIKE 1 PROTEIN"/>
    <property type="match status" value="1"/>
</dbReference>
<evidence type="ECO:0000256" key="2">
    <source>
        <dbReference type="ARBA" id="ARBA00007459"/>
    </source>
</evidence>
<protein>
    <recommendedName>
        <fullName evidence="6">Pre-mRNA polyadenylation factor Fip1 domain-containing protein</fullName>
    </recommendedName>
</protein>
<feature type="domain" description="Pre-mRNA polyadenylation factor Fip1" evidence="6">
    <location>
        <begin position="158"/>
        <end position="200"/>
    </location>
</feature>
<name>A0AA38IH99_9CUCU</name>
<keyword evidence="8" id="KW-1185">Reference proteome</keyword>
<dbReference type="EMBL" id="JALNTZ010000004">
    <property type="protein sequence ID" value="KAJ3654221.1"/>
    <property type="molecule type" value="Genomic_DNA"/>
</dbReference>
<dbReference type="InterPro" id="IPR051187">
    <property type="entry name" value="Pre-mRNA_3'-end_processing_reg"/>
</dbReference>
<dbReference type="GO" id="GO:0005847">
    <property type="term" value="C:mRNA cleavage and polyadenylation specificity factor complex"/>
    <property type="evidence" value="ECO:0007669"/>
    <property type="project" value="TreeGrafter"/>
</dbReference>
<evidence type="ECO:0000256" key="3">
    <source>
        <dbReference type="ARBA" id="ARBA00022664"/>
    </source>
</evidence>
<evidence type="ECO:0000313" key="8">
    <source>
        <dbReference type="Proteomes" id="UP001168821"/>
    </source>
</evidence>
<proteinExistence type="inferred from homology"/>
<feature type="compositionally biased region" description="Pro residues" evidence="5">
    <location>
        <begin position="353"/>
        <end position="362"/>
    </location>
</feature>
<comment type="subcellular location">
    <subcellularLocation>
        <location evidence="1">Nucleus</location>
    </subcellularLocation>
</comment>
<gene>
    <name evidence="7" type="ORF">Zmor_013423</name>
</gene>
<accession>A0AA38IH99</accession>
<organism evidence="7 8">
    <name type="scientific">Zophobas morio</name>
    <dbReference type="NCBI Taxonomy" id="2755281"/>
    <lineage>
        <taxon>Eukaryota</taxon>
        <taxon>Metazoa</taxon>
        <taxon>Ecdysozoa</taxon>
        <taxon>Arthropoda</taxon>
        <taxon>Hexapoda</taxon>
        <taxon>Insecta</taxon>
        <taxon>Pterygota</taxon>
        <taxon>Neoptera</taxon>
        <taxon>Endopterygota</taxon>
        <taxon>Coleoptera</taxon>
        <taxon>Polyphaga</taxon>
        <taxon>Cucujiformia</taxon>
        <taxon>Tenebrionidae</taxon>
        <taxon>Zophobas</taxon>
    </lineage>
</organism>
<reference evidence="7" key="1">
    <citation type="journal article" date="2023" name="G3 (Bethesda)">
        <title>Whole genome assemblies of Zophobas morio and Tenebrio molitor.</title>
        <authorList>
            <person name="Kaur S."/>
            <person name="Stinson S.A."/>
            <person name="diCenzo G.C."/>
        </authorList>
    </citation>
    <scope>NUCLEOTIDE SEQUENCE</scope>
    <source>
        <strain evidence="7">QUZm001</strain>
    </source>
</reference>
<feature type="compositionally biased region" description="Basic and acidic residues" evidence="5">
    <location>
        <begin position="378"/>
        <end position="414"/>
    </location>
</feature>